<proteinExistence type="predicted"/>
<sequence>MKKTLTFIAASFLGLNFAFGASPTALGLAGQSLRKQEYRKASNQLYKIVFSSDADANTKMQARYYLGVALMKLKLYQTAAFPLIINARVASPKIAQRSFEKLVLISDNLNDSGLLDYTLKKLDANDLGEIAKELYYNRMGQALMREGKYAEAVTYLQKSLQIKPDNDETLYTLALVYLKENKATEALPHLQKLYDKYFSLPSTNVKRGSAAMAMARGYYQAKRWEDAVNTYREIPKDHALYREAQMELAWSLFRMAKFRSAMSAIQTLHTPFYENFYDPESLTLRSIILLFACQNSEAEKALISFRKNYSSAFTTLSDINNSDQKPEYFFSQIEESQKYLKALKNGTKPTYSGQVPFFIVRASMEEPSLKNKLSYFDRIQQEKNRLAKVFNQPEDAALRKYALKILNSRQKNVSAEAGTVLRNSLIAKSKELALLDGDLDLIGYEVLNAQKKEARADYIRTVNNSEGSQINADDTRDFYVKNGYRYWPFEGEYWRDEIGNYQYLGVNRCDKE</sequence>
<dbReference type="RefSeq" id="WP_277577117.1">
    <property type="nucleotide sequence ID" value="NZ_JANRMI010000001.1"/>
</dbReference>
<keyword evidence="4" id="KW-1185">Reference proteome</keyword>
<feature type="chain" id="PRO_5045958266" evidence="2">
    <location>
        <begin position="21"/>
        <end position="512"/>
    </location>
</feature>
<dbReference type="SMART" id="SM00028">
    <property type="entry name" value="TPR"/>
    <property type="match status" value="1"/>
</dbReference>
<dbReference type="InterPro" id="IPR011990">
    <property type="entry name" value="TPR-like_helical_dom_sf"/>
</dbReference>
<evidence type="ECO:0000256" key="1">
    <source>
        <dbReference type="PROSITE-ProRule" id="PRU00339"/>
    </source>
</evidence>
<organism evidence="3 4">
    <name type="scientific">Bdellovibrio svalbardensis</name>
    <dbReference type="NCBI Taxonomy" id="2972972"/>
    <lineage>
        <taxon>Bacteria</taxon>
        <taxon>Pseudomonadati</taxon>
        <taxon>Bdellovibrionota</taxon>
        <taxon>Bdellovibrionia</taxon>
        <taxon>Bdellovibrionales</taxon>
        <taxon>Pseudobdellovibrionaceae</taxon>
        <taxon>Bdellovibrio</taxon>
    </lineage>
</organism>
<evidence type="ECO:0000256" key="2">
    <source>
        <dbReference type="SAM" id="SignalP"/>
    </source>
</evidence>
<evidence type="ECO:0000313" key="4">
    <source>
        <dbReference type="Proteomes" id="UP001152321"/>
    </source>
</evidence>
<dbReference type="Pfam" id="PF14559">
    <property type="entry name" value="TPR_19"/>
    <property type="match status" value="1"/>
</dbReference>
<feature type="repeat" description="TPR" evidence="1">
    <location>
        <begin position="133"/>
        <end position="166"/>
    </location>
</feature>
<dbReference type="PROSITE" id="PS50005">
    <property type="entry name" value="TPR"/>
    <property type="match status" value="1"/>
</dbReference>
<evidence type="ECO:0000313" key="3">
    <source>
        <dbReference type="EMBL" id="MDG0815643.1"/>
    </source>
</evidence>
<protein>
    <submittedName>
        <fullName evidence="3">Tetratricopeptide repeat protein</fullName>
    </submittedName>
</protein>
<comment type="caution">
    <text evidence="3">The sequence shown here is derived from an EMBL/GenBank/DDBJ whole genome shotgun (WGS) entry which is preliminary data.</text>
</comment>
<gene>
    <name evidence="3" type="ORF">NWE73_04650</name>
</gene>
<dbReference type="Gene3D" id="1.25.40.10">
    <property type="entry name" value="Tetratricopeptide repeat domain"/>
    <property type="match status" value="2"/>
</dbReference>
<dbReference type="Proteomes" id="UP001152321">
    <property type="component" value="Unassembled WGS sequence"/>
</dbReference>
<keyword evidence="1" id="KW-0802">TPR repeat</keyword>
<accession>A0ABT6DKK7</accession>
<feature type="signal peptide" evidence="2">
    <location>
        <begin position="1"/>
        <end position="20"/>
    </location>
</feature>
<keyword evidence="2" id="KW-0732">Signal</keyword>
<name>A0ABT6DKK7_9BACT</name>
<reference evidence="3" key="1">
    <citation type="submission" date="2022-08" db="EMBL/GenBank/DDBJ databases">
        <title>Novel Bdellovibrio Species Isolated from Svalbard: Designation Bdellovibrio svalbardensis.</title>
        <authorList>
            <person name="Mitchell R.J."/>
            <person name="Choi S.Y."/>
        </authorList>
    </citation>
    <scope>NUCLEOTIDE SEQUENCE</scope>
    <source>
        <strain evidence="3">PAP01</strain>
    </source>
</reference>
<dbReference type="EMBL" id="JANRMI010000001">
    <property type="protein sequence ID" value="MDG0815643.1"/>
    <property type="molecule type" value="Genomic_DNA"/>
</dbReference>
<dbReference type="SUPFAM" id="SSF48452">
    <property type="entry name" value="TPR-like"/>
    <property type="match status" value="1"/>
</dbReference>
<dbReference type="InterPro" id="IPR019734">
    <property type="entry name" value="TPR_rpt"/>
</dbReference>
<dbReference type="PROSITE" id="PS50293">
    <property type="entry name" value="TPR_REGION"/>
    <property type="match status" value="1"/>
</dbReference>